<keyword evidence="5" id="KW-0503">Monooxygenase</keyword>
<dbReference type="HOGENOM" id="CLU_456785_0_0_1"/>
<dbReference type="InterPro" id="IPR036812">
    <property type="entry name" value="NAD(P)_OxRdtase_dom_sf"/>
</dbReference>
<dbReference type="PANTHER" id="PTHR13789:SF309">
    <property type="entry name" value="PUTATIVE (AFU_ORTHOLOGUE AFUA_6G14510)-RELATED"/>
    <property type="match status" value="1"/>
</dbReference>
<accession>R7SIG4</accession>
<feature type="domain" description="NADP-dependent oxidoreductase" evidence="6">
    <location>
        <begin position="103"/>
        <end position="183"/>
    </location>
</feature>
<dbReference type="Pfam" id="PF00248">
    <property type="entry name" value="Aldo_ket_red"/>
    <property type="match status" value="1"/>
</dbReference>
<organism evidence="8 9">
    <name type="scientific">Dichomitus squalens (strain LYAD-421)</name>
    <name type="common">Western red white-rot fungus</name>
    <dbReference type="NCBI Taxonomy" id="732165"/>
    <lineage>
        <taxon>Eukaryota</taxon>
        <taxon>Fungi</taxon>
        <taxon>Dikarya</taxon>
        <taxon>Basidiomycota</taxon>
        <taxon>Agaricomycotina</taxon>
        <taxon>Agaricomycetes</taxon>
        <taxon>Polyporales</taxon>
        <taxon>Polyporaceae</taxon>
        <taxon>Dichomitus</taxon>
    </lineage>
</organism>
<dbReference type="GO" id="GO:0071949">
    <property type="term" value="F:FAD binding"/>
    <property type="evidence" value="ECO:0007669"/>
    <property type="project" value="InterPro"/>
</dbReference>
<evidence type="ECO:0000256" key="2">
    <source>
        <dbReference type="ARBA" id="ARBA00022630"/>
    </source>
</evidence>
<keyword evidence="2" id="KW-0285">Flavoprotein</keyword>
<dbReference type="InterPro" id="IPR036188">
    <property type="entry name" value="FAD/NAD-bd_sf"/>
</dbReference>
<evidence type="ECO:0000256" key="1">
    <source>
        <dbReference type="ARBA" id="ARBA00007992"/>
    </source>
</evidence>
<dbReference type="InterPro" id="IPR023210">
    <property type="entry name" value="NADP_OxRdtase_dom"/>
</dbReference>
<evidence type="ECO:0000256" key="5">
    <source>
        <dbReference type="ARBA" id="ARBA00023033"/>
    </source>
</evidence>
<dbReference type="SUPFAM" id="SSF51905">
    <property type="entry name" value="FAD/NAD(P)-binding domain"/>
    <property type="match status" value="1"/>
</dbReference>
<dbReference type="Proteomes" id="UP000053319">
    <property type="component" value="Unassembled WGS sequence"/>
</dbReference>
<evidence type="ECO:0000259" key="7">
    <source>
        <dbReference type="Pfam" id="PF01494"/>
    </source>
</evidence>
<dbReference type="Gene3D" id="3.50.50.60">
    <property type="entry name" value="FAD/NAD(P)-binding domain"/>
    <property type="match status" value="1"/>
</dbReference>
<name>R7SIG4_DICSQ</name>
<dbReference type="InterPro" id="IPR002938">
    <property type="entry name" value="FAD-bd"/>
</dbReference>
<evidence type="ECO:0000313" key="8">
    <source>
        <dbReference type="EMBL" id="EJF55515.1"/>
    </source>
</evidence>
<feature type="non-terminal residue" evidence="8">
    <location>
        <position position="598"/>
    </location>
</feature>
<evidence type="ECO:0000259" key="6">
    <source>
        <dbReference type="Pfam" id="PF00248"/>
    </source>
</evidence>
<feature type="domain" description="FAD-binding" evidence="7">
    <location>
        <begin position="248"/>
        <end position="595"/>
    </location>
</feature>
<dbReference type="EMBL" id="JH719575">
    <property type="protein sequence ID" value="EJF55515.1"/>
    <property type="molecule type" value="Genomic_DNA"/>
</dbReference>
<dbReference type="KEGG" id="dsq:DICSQDRAFT_175812"/>
<dbReference type="GeneID" id="18840279"/>
<dbReference type="PANTHER" id="PTHR13789">
    <property type="entry name" value="MONOOXYGENASE"/>
    <property type="match status" value="1"/>
</dbReference>
<comment type="similarity">
    <text evidence="1">Belongs to the paxM FAD-dependent monooxygenase family.</text>
</comment>
<dbReference type="RefSeq" id="XP_007371746.1">
    <property type="nucleotide sequence ID" value="XM_007371684.1"/>
</dbReference>
<dbReference type="AlphaFoldDB" id="R7SIG4"/>
<dbReference type="Pfam" id="PF01494">
    <property type="entry name" value="FAD_binding_3"/>
    <property type="match status" value="1"/>
</dbReference>
<dbReference type="GO" id="GO:0004497">
    <property type="term" value="F:monooxygenase activity"/>
    <property type="evidence" value="ECO:0007669"/>
    <property type="project" value="UniProtKB-KW"/>
</dbReference>
<dbReference type="Gene3D" id="3.20.20.100">
    <property type="entry name" value="NADP-dependent oxidoreductase domain"/>
    <property type="match status" value="1"/>
</dbReference>
<dbReference type="SUPFAM" id="SSF51430">
    <property type="entry name" value="NAD(P)-linked oxidoreductase"/>
    <property type="match status" value="1"/>
</dbReference>
<reference evidence="8 9" key="1">
    <citation type="journal article" date="2012" name="Science">
        <title>The Paleozoic origin of enzymatic lignin decomposition reconstructed from 31 fungal genomes.</title>
        <authorList>
            <person name="Floudas D."/>
            <person name="Binder M."/>
            <person name="Riley R."/>
            <person name="Barry K."/>
            <person name="Blanchette R.A."/>
            <person name="Henrissat B."/>
            <person name="Martinez A.T."/>
            <person name="Otillar R."/>
            <person name="Spatafora J.W."/>
            <person name="Yadav J.S."/>
            <person name="Aerts A."/>
            <person name="Benoit I."/>
            <person name="Boyd A."/>
            <person name="Carlson A."/>
            <person name="Copeland A."/>
            <person name="Coutinho P.M."/>
            <person name="de Vries R.P."/>
            <person name="Ferreira P."/>
            <person name="Findley K."/>
            <person name="Foster B."/>
            <person name="Gaskell J."/>
            <person name="Glotzer D."/>
            <person name="Gorecki P."/>
            <person name="Heitman J."/>
            <person name="Hesse C."/>
            <person name="Hori C."/>
            <person name="Igarashi K."/>
            <person name="Jurgens J.A."/>
            <person name="Kallen N."/>
            <person name="Kersten P."/>
            <person name="Kohler A."/>
            <person name="Kuees U."/>
            <person name="Kumar T.K.A."/>
            <person name="Kuo A."/>
            <person name="LaButti K."/>
            <person name="Larrondo L.F."/>
            <person name="Lindquist E."/>
            <person name="Ling A."/>
            <person name="Lombard V."/>
            <person name="Lucas S."/>
            <person name="Lundell T."/>
            <person name="Martin R."/>
            <person name="McLaughlin D.J."/>
            <person name="Morgenstern I."/>
            <person name="Morin E."/>
            <person name="Murat C."/>
            <person name="Nagy L.G."/>
            <person name="Nolan M."/>
            <person name="Ohm R.A."/>
            <person name="Patyshakuliyeva A."/>
            <person name="Rokas A."/>
            <person name="Ruiz-Duenas F.J."/>
            <person name="Sabat G."/>
            <person name="Salamov A."/>
            <person name="Samejima M."/>
            <person name="Schmutz J."/>
            <person name="Slot J.C."/>
            <person name="St John F."/>
            <person name="Stenlid J."/>
            <person name="Sun H."/>
            <person name="Sun S."/>
            <person name="Syed K."/>
            <person name="Tsang A."/>
            <person name="Wiebenga A."/>
            <person name="Young D."/>
            <person name="Pisabarro A."/>
            <person name="Eastwood D.C."/>
            <person name="Martin F."/>
            <person name="Cullen D."/>
            <person name="Grigoriev I.V."/>
            <person name="Hibbett D.S."/>
        </authorList>
    </citation>
    <scope>NUCLEOTIDE SEQUENCE [LARGE SCALE GENOMIC DNA]</scope>
    <source>
        <strain evidence="8 9">LYAD-421 SS1</strain>
    </source>
</reference>
<gene>
    <name evidence="8" type="ORF">DICSQDRAFT_175812</name>
</gene>
<protein>
    <submittedName>
        <fullName evidence="8">FAD/NAD(P)-binding domain-containing protein</fullName>
    </submittedName>
</protein>
<proteinExistence type="inferred from homology"/>
<keyword evidence="4" id="KW-0560">Oxidoreductase</keyword>
<evidence type="ECO:0000256" key="4">
    <source>
        <dbReference type="ARBA" id="ARBA00023002"/>
    </source>
</evidence>
<dbReference type="InterPro" id="IPR050493">
    <property type="entry name" value="FAD-dep_Monooxygenase_BioMet"/>
</dbReference>
<evidence type="ECO:0000313" key="9">
    <source>
        <dbReference type="Proteomes" id="UP000053319"/>
    </source>
</evidence>
<keyword evidence="3" id="KW-0274">FAD</keyword>
<dbReference type="PRINTS" id="PR00420">
    <property type="entry name" value="RNGMNOXGNASE"/>
</dbReference>
<evidence type="ECO:0000256" key="3">
    <source>
        <dbReference type="ARBA" id="ARBA00022827"/>
    </source>
</evidence>
<sequence length="598" mass="64675">MAEILALLAEGGVAVEAGAGVEGEVLLRKGETGAGWRSRTAGAPRINRRMYLSRSAPPRPVLAAHYPGMDETRHLPRTLGLALRWIAVAGRDRHDLDDPGAKRLGCEISGSCAEERSVSAALEKVANEVGNGVSLGAVAIAWALQKSTYAFPIVGGRNAQQLEEVLEALNIVLIPEQIKSLEGAAPFVFGFPYLPLFGTDPALGDGRGNVFVSSVGTVKFVKAPARSSLVLERTSRLLAYAMYQCGFAGIGGLAVAYALSKAGQRVRVLEKNNLNVPSGGHRMTPNSSKILRQWIGEEELMKSAVRCVRCKTFDLRTGEAVGYIEWKPAVIAETGGDFLLMHRNDLVRILHRLATDAGAIVDFHAEVTSVQQGTEEDPKPAVTLATGEIIKADVLVGADGCKSLVRKVVLEEEDCAEPVRMTLYTGVIDAKDMVTDPDLAPYISSDEWAIGMSPGRCMMGHPVAARTQYAIHLFYWDKLDRLPQGGEESWEDLCSIDGISTSDAYGPAFQTMLKLTTNLIRTQWKNHENTVEWVDSTGRMVLLGDAAHPSFPGGTHSISLAIEDAVVLGSLFSHLSTIDQVPSFLGAYQELRQRRCEL</sequence>